<dbReference type="GO" id="GO:0005886">
    <property type="term" value="C:plasma membrane"/>
    <property type="evidence" value="ECO:0007669"/>
    <property type="project" value="UniProtKB-SubCell"/>
</dbReference>
<comment type="caution">
    <text evidence="18">The sequence shown here is derived from an EMBL/GenBank/DDBJ whole genome shotgun (WGS) entry which is preliminary data.</text>
</comment>
<keyword evidence="7" id="KW-0864">Zinc transport</keyword>
<dbReference type="FunFam" id="1.20.1510.10:FF:000001">
    <property type="entry name" value="Ferrous-iron efflux pump FieF"/>
    <property type="match status" value="1"/>
</dbReference>
<comment type="catalytic activity">
    <reaction evidence="12">
        <text>Cd(2+)(in) + H(+)(out) = Cd(2+)(out) + H(+)(in)</text>
        <dbReference type="Rhea" id="RHEA:28739"/>
        <dbReference type="ChEBI" id="CHEBI:15378"/>
        <dbReference type="ChEBI" id="CHEBI:48775"/>
    </reaction>
</comment>
<evidence type="ECO:0000259" key="17">
    <source>
        <dbReference type="Pfam" id="PF16916"/>
    </source>
</evidence>
<comment type="catalytic activity">
    <reaction evidence="11">
        <text>Zn(2+)(in) + H(+)(out) = Zn(2+)(out) + H(+)(in)</text>
        <dbReference type="Rhea" id="RHEA:28839"/>
        <dbReference type="ChEBI" id="CHEBI:15378"/>
        <dbReference type="ChEBI" id="CHEBI:29105"/>
    </reaction>
</comment>
<dbReference type="PANTHER" id="PTHR43840">
    <property type="entry name" value="MITOCHONDRIAL METAL TRANSPORTER 1-RELATED"/>
    <property type="match status" value="1"/>
</dbReference>
<keyword evidence="4" id="KW-1003">Cell membrane</keyword>
<dbReference type="Pfam" id="PF01545">
    <property type="entry name" value="Cation_efflux"/>
    <property type="match status" value="1"/>
</dbReference>
<comment type="subcellular location">
    <subcellularLocation>
        <location evidence="1">Cell membrane</location>
        <topology evidence="1">Multi-pass membrane protein</topology>
    </subcellularLocation>
</comment>
<dbReference type="InterPro" id="IPR050291">
    <property type="entry name" value="CDF_Transporter"/>
</dbReference>
<gene>
    <name evidence="18" type="primary">fieF</name>
    <name evidence="18" type="ORF">BN873_230064</name>
</gene>
<evidence type="ECO:0000256" key="5">
    <source>
        <dbReference type="ARBA" id="ARBA00022496"/>
    </source>
</evidence>
<dbReference type="GO" id="GO:0015086">
    <property type="term" value="F:cadmium ion transmembrane transporter activity"/>
    <property type="evidence" value="ECO:0007669"/>
    <property type="project" value="TreeGrafter"/>
</dbReference>
<dbReference type="InterPro" id="IPR002524">
    <property type="entry name" value="Cation_efflux"/>
</dbReference>
<evidence type="ECO:0000256" key="4">
    <source>
        <dbReference type="ARBA" id="ARBA00022475"/>
    </source>
</evidence>
<evidence type="ECO:0000256" key="7">
    <source>
        <dbReference type="ARBA" id="ARBA00022906"/>
    </source>
</evidence>
<evidence type="ECO:0000256" key="2">
    <source>
        <dbReference type="ARBA" id="ARBA00010212"/>
    </source>
</evidence>
<keyword evidence="7" id="KW-0862">Zinc</keyword>
<feature type="domain" description="Cation efflux protein transmembrane" evidence="16">
    <location>
        <begin position="32"/>
        <end position="223"/>
    </location>
</feature>
<feature type="transmembrane region" description="Helical" evidence="15">
    <location>
        <begin position="98"/>
        <end position="119"/>
    </location>
</feature>
<dbReference type="Gene3D" id="3.30.70.1350">
    <property type="entry name" value="Cation efflux protein, cytoplasmic domain"/>
    <property type="match status" value="1"/>
</dbReference>
<dbReference type="GO" id="GO:0006882">
    <property type="term" value="P:intracellular zinc ion homeostasis"/>
    <property type="evidence" value="ECO:0007669"/>
    <property type="project" value="TreeGrafter"/>
</dbReference>
<evidence type="ECO:0000256" key="6">
    <source>
        <dbReference type="ARBA" id="ARBA00022692"/>
    </source>
</evidence>
<evidence type="ECO:0000259" key="16">
    <source>
        <dbReference type="Pfam" id="PF01545"/>
    </source>
</evidence>
<dbReference type="Gene3D" id="1.20.1510.10">
    <property type="entry name" value="Cation efflux protein transmembrane domain"/>
    <property type="match status" value="1"/>
</dbReference>
<keyword evidence="5" id="KW-0410">Iron transport</keyword>
<dbReference type="EMBL" id="CBTJ020000029">
    <property type="protein sequence ID" value="CDI02049.1"/>
    <property type="molecule type" value="Genomic_DNA"/>
</dbReference>
<dbReference type="RefSeq" id="WP_082161124.1">
    <property type="nucleotide sequence ID" value="NZ_CBTJ020000029.1"/>
</dbReference>
<dbReference type="InterPro" id="IPR027469">
    <property type="entry name" value="Cation_efflux_TMD_sf"/>
</dbReference>
<dbReference type="OrthoDB" id="9806522at2"/>
<evidence type="ECO:0000313" key="18">
    <source>
        <dbReference type="EMBL" id="CDI02049.1"/>
    </source>
</evidence>
<reference evidence="18" key="1">
    <citation type="submission" date="2013-07" db="EMBL/GenBank/DDBJ databases">
        <authorList>
            <person name="McIlroy S."/>
        </authorList>
    </citation>
    <scope>NUCLEOTIDE SEQUENCE [LARGE SCALE GENOMIC DNA]</scope>
    <source>
        <strain evidence="18">Run_A_D11</strain>
    </source>
</reference>
<feature type="domain" description="Cation efflux protein cytoplasmic" evidence="17">
    <location>
        <begin position="227"/>
        <end position="303"/>
    </location>
</feature>
<protein>
    <recommendedName>
        <fullName evidence="14">Cation-efflux pump FieF</fullName>
    </recommendedName>
</protein>
<dbReference type="SUPFAM" id="SSF161111">
    <property type="entry name" value="Cation efflux protein transmembrane domain-like"/>
    <property type="match status" value="1"/>
</dbReference>
<dbReference type="Pfam" id="PF16916">
    <property type="entry name" value="ZT_dimer"/>
    <property type="match status" value="1"/>
</dbReference>
<dbReference type="InterPro" id="IPR036837">
    <property type="entry name" value="Cation_efflux_CTD_sf"/>
</dbReference>
<evidence type="ECO:0000256" key="9">
    <source>
        <dbReference type="ARBA" id="ARBA00023136"/>
    </source>
</evidence>
<name>W6M614_9GAMM</name>
<evidence type="ECO:0000256" key="13">
    <source>
        <dbReference type="ARBA" id="ARBA00062926"/>
    </source>
</evidence>
<keyword evidence="5" id="KW-0408">Iron</keyword>
<dbReference type="FunFam" id="3.30.70.1350:FF:000002">
    <property type="entry name" value="Ferrous-iron efflux pump FieF"/>
    <property type="match status" value="1"/>
</dbReference>
<feature type="transmembrane region" description="Helical" evidence="15">
    <location>
        <begin position="171"/>
        <end position="192"/>
    </location>
</feature>
<evidence type="ECO:0000256" key="15">
    <source>
        <dbReference type="SAM" id="Phobius"/>
    </source>
</evidence>
<feature type="transmembrane region" description="Helical" evidence="15">
    <location>
        <begin position="28"/>
        <end position="50"/>
    </location>
</feature>
<evidence type="ECO:0000256" key="11">
    <source>
        <dbReference type="ARBA" id="ARBA00047695"/>
    </source>
</evidence>
<evidence type="ECO:0000256" key="1">
    <source>
        <dbReference type="ARBA" id="ARBA00004651"/>
    </source>
</evidence>
<evidence type="ECO:0000313" key="19">
    <source>
        <dbReference type="Proteomes" id="UP000035760"/>
    </source>
</evidence>
<feature type="transmembrane region" description="Helical" evidence="15">
    <location>
        <begin position="131"/>
        <end position="151"/>
    </location>
</feature>
<feature type="transmembrane region" description="Helical" evidence="15">
    <location>
        <begin position="56"/>
        <end position="77"/>
    </location>
</feature>
<comment type="catalytic activity">
    <reaction evidence="10">
        <text>Fe(2+)(in) + H(+)(out) = Fe(2+)(out) + H(+)(in)</text>
        <dbReference type="Rhea" id="RHEA:29439"/>
        <dbReference type="ChEBI" id="CHEBI:15378"/>
        <dbReference type="ChEBI" id="CHEBI:29033"/>
    </reaction>
</comment>
<keyword evidence="9 15" id="KW-0472">Membrane</keyword>
<accession>W6M614</accession>
<keyword evidence="19" id="KW-1185">Reference proteome</keyword>
<keyword evidence="3" id="KW-0813">Transport</keyword>
<dbReference type="InterPro" id="IPR058533">
    <property type="entry name" value="Cation_efflux_TM"/>
</dbReference>
<proteinExistence type="inferred from homology"/>
<evidence type="ECO:0000256" key="14">
    <source>
        <dbReference type="ARBA" id="ARBA00072262"/>
    </source>
</evidence>
<keyword evidence="8 15" id="KW-1133">Transmembrane helix</keyword>
<evidence type="ECO:0000256" key="3">
    <source>
        <dbReference type="ARBA" id="ARBA00022448"/>
    </source>
</evidence>
<organism evidence="18 19">
    <name type="scientific">Candidatus Competibacter denitrificans Run_A_D11</name>
    <dbReference type="NCBI Taxonomy" id="1400863"/>
    <lineage>
        <taxon>Bacteria</taxon>
        <taxon>Pseudomonadati</taxon>
        <taxon>Pseudomonadota</taxon>
        <taxon>Gammaproteobacteria</taxon>
        <taxon>Candidatus Competibacteraceae</taxon>
        <taxon>Candidatus Competibacter</taxon>
    </lineage>
</organism>
<comment type="subunit">
    <text evidence="13">Homodimer. The subunits are held together in a parallel orientation through zinc binding at the interface of the cytoplasmic domains.</text>
</comment>
<dbReference type="GO" id="GO:0015341">
    <property type="term" value="F:zinc efflux antiporter activity"/>
    <property type="evidence" value="ECO:0007669"/>
    <property type="project" value="TreeGrafter"/>
</dbReference>
<evidence type="ECO:0000256" key="12">
    <source>
        <dbReference type="ARBA" id="ARBA00050984"/>
    </source>
</evidence>
<dbReference type="AlphaFoldDB" id="W6M614"/>
<dbReference type="GO" id="GO:0015093">
    <property type="term" value="F:ferrous iron transmembrane transporter activity"/>
    <property type="evidence" value="ECO:0007669"/>
    <property type="project" value="TreeGrafter"/>
</dbReference>
<dbReference type="NCBIfam" id="TIGR01297">
    <property type="entry name" value="CDF"/>
    <property type="match status" value="1"/>
</dbReference>
<dbReference type="InterPro" id="IPR027470">
    <property type="entry name" value="Cation_efflux_CTD"/>
</dbReference>
<evidence type="ECO:0000256" key="10">
    <source>
        <dbReference type="ARBA" id="ARBA00035584"/>
    </source>
</evidence>
<evidence type="ECO:0000256" key="8">
    <source>
        <dbReference type="ARBA" id="ARBA00022989"/>
    </source>
</evidence>
<sequence>MSTQKELQMAASGPTVLEPAEAARLLRLATYASVTTATILIAAKLAAALFTGSVSVLASLVDSMMDVAASVLNLLAVRYSLQPPDRDHRFGHGKAEPLAGLAQAAFIAGSAVFLTLQALNRLVHPQALTHTWVGLGVLVFAMVATAVLLLVQRYVIQRTQSTAISADATHYATDLLTNGATILALGLSMLGWPAMDPLFAIAIAVYILYSSGTIAYNSIQLLLDHELPREVHTRIKEIAREHPRARGVHDVRTRRSGQTYFVQLHLMLDDQLPLVEAHRVADEVEAAIKASFPNADVLIHQDPTSELPPPALPS</sequence>
<keyword evidence="7" id="KW-0406">Ion transport</keyword>
<reference evidence="18" key="2">
    <citation type="submission" date="2014-03" db="EMBL/GenBank/DDBJ databases">
        <title>Candidatus Competibacter-lineage genomes retrieved from metagenomes reveal functional metabolic diversity.</title>
        <authorList>
            <person name="McIlroy S.J."/>
            <person name="Albertsen M."/>
            <person name="Andresen E.K."/>
            <person name="Saunders A.M."/>
            <person name="Kristiansen R."/>
            <person name="Stokholm-Bjerregaard M."/>
            <person name="Nielsen K.L."/>
            <person name="Nielsen P.H."/>
        </authorList>
    </citation>
    <scope>NUCLEOTIDE SEQUENCE</scope>
    <source>
        <strain evidence="18">Run_A_D11</strain>
    </source>
</reference>
<dbReference type="Proteomes" id="UP000035760">
    <property type="component" value="Unassembled WGS sequence"/>
</dbReference>
<keyword evidence="6 15" id="KW-0812">Transmembrane</keyword>
<dbReference type="PANTHER" id="PTHR43840:SF41">
    <property type="entry name" value="CATION-EFFLUX PUMP FIEF"/>
    <property type="match status" value="1"/>
</dbReference>
<comment type="similarity">
    <text evidence="2">Belongs to the cation diffusion facilitator (CDF) transporter (TC 2.A.4) family. FieF subfamily.</text>
</comment>
<dbReference type="SUPFAM" id="SSF160240">
    <property type="entry name" value="Cation efflux protein cytoplasmic domain-like"/>
    <property type="match status" value="1"/>
</dbReference>
<dbReference type="STRING" id="1400863.BN873_230064"/>
<feature type="transmembrane region" description="Helical" evidence="15">
    <location>
        <begin position="198"/>
        <end position="219"/>
    </location>
</feature>